<dbReference type="Proteomes" id="UP000790377">
    <property type="component" value="Unassembled WGS sequence"/>
</dbReference>
<name>A0ACB8A9Y7_9AGAM</name>
<accession>A0ACB8A9Y7</accession>
<evidence type="ECO:0000313" key="1">
    <source>
        <dbReference type="EMBL" id="KAH7910200.1"/>
    </source>
</evidence>
<comment type="caution">
    <text evidence="1">The sequence shown here is derived from an EMBL/GenBank/DDBJ whole genome shotgun (WGS) entry which is preliminary data.</text>
</comment>
<organism evidence="1 2">
    <name type="scientific">Hygrophoropsis aurantiaca</name>
    <dbReference type="NCBI Taxonomy" id="72124"/>
    <lineage>
        <taxon>Eukaryota</taxon>
        <taxon>Fungi</taxon>
        <taxon>Dikarya</taxon>
        <taxon>Basidiomycota</taxon>
        <taxon>Agaricomycotina</taxon>
        <taxon>Agaricomycetes</taxon>
        <taxon>Agaricomycetidae</taxon>
        <taxon>Boletales</taxon>
        <taxon>Coniophorineae</taxon>
        <taxon>Hygrophoropsidaceae</taxon>
        <taxon>Hygrophoropsis</taxon>
    </lineage>
</organism>
<reference evidence="1" key="1">
    <citation type="journal article" date="2021" name="New Phytol.">
        <title>Evolutionary innovations through gain and loss of genes in the ectomycorrhizal Boletales.</title>
        <authorList>
            <person name="Wu G."/>
            <person name="Miyauchi S."/>
            <person name="Morin E."/>
            <person name="Kuo A."/>
            <person name="Drula E."/>
            <person name="Varga T."/>
            <person name="Kohler A."/>
            <person name="Feng B."/>
            <person name="Cao Y."/>
            <person name="Lipzen A."/>
            <person name="Daum C."/>
            <person name="Hundley H."/>
            <person name="Pangilinan J."/>
            <person name="Johnson J."/>
            <person name="Barry K."/>
            <person name="LaButti K."/>
            <person name="Ng V."/>
            <person name="Ahrendt S."/>
            <person name="Min B."/>
            <person name="Choi I.G."/>
            <person name="Park H."/>
            <person name="Plett J.M."/>
            <person name="Magnuson J."/>
            <person name="Spatafora J.W."/>
            <person name="Nagy L.G."/>
            <person name="Henrissat B."/>
            <person name="Grigoriev I.V."/>
            <person name="Yang Z.L."/>
            <person name="Xu J."/>
            <person name="Martin F.M."/>
        </authorList>
    </citation>
    <scope>NUCLEOTIDE SEQUENCE</scope>
    <source>
        <strain evidence="1">ATCC 28755</strain>
    </source>
</reference>
<protein>
    <submittedName>
        <fullName evidence="1">Uncharacterized protein</fullName>
    </submittedName>
</protein>
<proteinExistence type="predicted"/>
<keyword evidence="2" id="KW-1185">Reference proteome</keyword>
<sequence length="294" mass="31338">MGLYIADRIIDHSNTKNSTIPCTMTTRACENCHSKPKFAGHKYCGKTCAAQAVQRASAATAKTTTKVKAVPSLGTKKTQPVIMPRTLPLCDYCGQKPKFNNFNYCGKHCAALANALSPPVQPVNTGRPAAKPAPHPAVQKAVRQPINANTAAARPPAVITPAFQNDSSEDEGEGDDDDGTDLDAYPSDSSDENNPIPPPPRLGSRSTLKTAGQSNPKQSVSSRRTPGVCIIPGCGKPSHVDKNGAKTDYCSVGHREEGVNLGYEEACIMCSRYPQSGTDYFCSKACREQAMNKP</sequence>
<gene>
    <name evidence="1" type="ORF">BJ138DRAFT_1180465</name>
</gene>
<dbReference type="EMBL" id="MU267723">
    <property type="protein sequence ID" value="KAH7910200.1"/>
    <property type="molecule type" value="Genomic_DNA"/>
</dbReference>
<evidence type="ECO:0000313" key="2">
    <source>
        <dbReference type="Proteomes" id="UP000790377"/>
    </source>
</evidence>